<sequence length="106" mass="11715">MQHGATMSRPMFLVDFNEMVDENTVLLSVGDTKVDALGIVVQLHEGLPISVYMDDLGDSGNVDNLLANGVVVKNKEPGWSAPVKWCCRIDEDGIRSQSEVRKIERN</sequence>
<evidence type="ECO:0000313" key="2">
    <source>
        <dbReference type="Proteomes" id="UP001164374"/>
    </source>
</evidence>
<organism evidence="1 2">
    <name type="scientific">Ralstonia mojiangensis</name>
    <dbReference type="NCBI Taxonomy" id="2953895"/>
    <lineage>
        <taxon>Bacteria</taxon>
        <taxon>Pseudomonadati</taxon>
        <taxon>Pseudomonadota</taxon>
        <taxon>Betaproteobacteria</taxon>
        <taxon>Burkholderiales</taxon>
        <taxon>Burkholderiaceae</taxon>
        <taxon>Ralstonia</taxon>
    </lineage>
</organism>
<protein>
    <submittedName>
        <fullName evidence="1">Uncharacterized protein</fullName>
    </submittedName>
</protein>
<name>A0AAE3LB77_9RALS</name>
<evidence type="ECO:0000313" key="1">
    <source>
        <dbReference type="EMBL" id="MCT7315257.1"/>
    </source>
</evidence>
<reference evidence="1" key="2">
    <citation type="submission" date="2023-02" db="EMBL/GenBank/DDBJ databases">
        <authorList>
            <person name="Lu C.-H."/>
        </authorList>
    </citation>
    <scope>NUCLEOTIDE SEQUENCE</scope>
    <source>
        <strain evidence="1">22TCCZM01-4</strain>
    </source>
</reference>
<comment type="caution">
    <text evidence="1">The sequence shown here is derived from an EMBL/GenBank/DDBJ whole genome shotgun (WGS) entry which is preliminary data.</text>
</comment>
<dbReference type="Proteomes" id="UP001164374">
    <property type="component" value="Unassembled WGS sequence"/>
</dbReference>
<dbReference type="AlphaFoldDB" id="A0AAE3LB77"/>
<reference evidence="1" key="1">
    <citation type="journal article" date="2023" name="Front. Microbiol.">
        <title>Ralstonia chuxiongensis sp. nov., Ralstonia mojiangensis sp. nov., and Ralstonia soli sp. nov., isolated from tobacco fields, are three novel species in the family Burkholderiaceae.</title>
        <authorList>
            <person name="Lu C.H."/>
            <person name="Zhang Y.Y."/>
            <person name="Jiang N."/>
            <person name="Chen W."/>
            <person name="Shao X."/>
            <person name="Zhao Z.M."/>
            <person name="Lu W.L."/>
            <person name="Hu X."/>
            <person name="Xi Y.X."/>
            <person name="Zou S.Y."/>
            <person name="Wei Q.J."/>
            <person name="Lin Z.L."/>
            <person name="Gong L."/>
            <person name="Gai X.T."/>
            <person name="Zhang L.Q."/>
            <person name="Li J.Y."/>
            <person name="Jin Y."/>
            <person name="Xia Z.Y."/>
        </authorList>
    </citation>
    <scope>NUCLEOTIDE SEQUENCE</scope>
    <source>
        <strain evidence="1">22TCCZM01-4</strain>
    </source>
</reference>
<accession>A0AAE3LB77</accession>
<proteinExistence type="predicted"/>
<dbReference type="EMBL" id="JAOCQJ010000001">
    <property type="protein sequence ID" value="MCT7315257.1"/>
    <property type="molecule type" value="Genomic_DNA"/>
</dbReference>
<dbReference type="RefSeq" id="WP_260798599.1">
    <property type="nucleotide sequence ID" value="NZ_JAOCQJ010000001.1"/>
</dbReference>
<gene>
    <name evidence="1" type="ORF">N5I87_04515</name>
</gene>